<dbReference type="Gene3D" id="3.90.25.10">
    <property type="entry name" value="UDP-galactose 4-epimerase, domain 1"/>
    <property type="match status" value="1"/>
</dbReference>
<comment type="caution">
    <text evidence="1">The sequence shown here is derived from an EMBL/GenBank/DDBJ whole genome shotgun (WGS) entry which is preliminary data.</text>
</comment>
<evidence type="ECO:0000313" key="2">
    <source>
        <dbReference type="Proteomes" id="UP000195321"/>
    </source>
</evidence>
<dbReference type="Proteomes" id="UP000195321">
    <property type="component" value="Unassembled WGS sequence"/>
</dbReference>
<dbReference type="AlphaFoldDB" id="A0A1Y3MEN9"/>
<dbReference type="SUPFAM" id="SSF51735">
    <property type="entry name" value="NAD(P)-binding Rossmann-fold domains"/>
    <property type="match status" value="1"/>
</dbReference>
<gene>
    <name evidence="1" type="ORF">BW425_21115</name>
</gene>
<organism evidence="1 2">
    <name type="scientific">Bacillus pseudomycoides</name>
    <dbReference type="NCBI Taxonomy" id="64104"/>
    <lineage>
        <taxon>Bacteria</taxon>
        <taxon>Bacillati</taxon>
        <taxon>Bacillota</taxon>
        <taxon>Bacilli</taxon>
        <taxon>Bacillales</taxon>
        <taxon>Bacillaceae</taxon>
        <taxon>Bacillus</taxon>
        <taxon>Bacillus cereus group</taxon>
    </lineage>
</organism>
<dbReference type="InterPro" id="IPR036291">
    <property type="entry name" value="NAD(P)-bd_dom_sf"/>
</dbReference>
<proteinExistence type="predicted"/>
<accession>A0A1Y3MEN9</accession>
<protein>
    <recommendedName>
        <fullName evidence="3">UDP-glucose 4-epimerase</fullName>
    </recommendedName>
</protein>
<evidence type="ECO:0008006" key="3">
    <source>
        <dbReference type="Google" id="ProtNLM"/>
    </source>
</evidence>
<evidence type="ECO:0000313" key="1">
    <source>
        <dbReference type="EMBL" id="OUM46900.1"/>
    </source>
</evidence>
<sequence length="104" mass="11709">MYDNLSTGSVNNVHSKGIAFFDNVEDERSLEKAMKAFKPDFVVHQPAKNGNVKESLLCNKKSIQKLGWQPIYALEKGLANTYDYYLKQKDSILPSGKEPTSVLK</sequence>
<dbReference type="EMBL" id="MWPX01000032">
    <property type="protein sequence ID" value="OUM46900.1"/>
    <property type="molecule type" value="Genomic_DNA"/>
</dbReference>
<name>A0A1Y3MEN9_9BACI</name>
<reference evidence="1 2" key="1">
    <citation type="submission" date="2017-02" db="EMBL/GenBank/DDBJ databases">
        <title>Bacillus pseudomycoides isolate FSL K6-0042.</title>
        <authorList>
            <person name="Kovac J."/>
        </authorList>
    </citation>
    <scope>NUCLEOTIDE SEQUENCE [LARGE SCALE GENOMIC DNA]</scope>
    <source>
        <strain evidence="1 2">FSL K6-0042</strain>
    </source>
</reference>
<dbReference type="RefSeq" id="WP_088094393.1">
    <property type="nucleotide sequence ID" value="NZ_JBALMA010000075.1"/>
</dbReference>